<name>A0A7W3FMB7_9GAMM</name>
<keyword evidence="2" id="KW-1043">Host membrane</keyword>
<keyword evidence="6" id="KW-1133">Transmembrane helix</keyword>
<evidence type="ECO:0000256" key="4">
    <source>
        <dbReference type="ARBA" id="ARBA00035640"/>
    </source>
</evidence>
<feature type="coiled-coil region" evidence="5">
    <location>
        <begin position="141"/>
        <end position="241"/>
    </location>
</feature>
<dbReference type="RefSeq" id="WP_182339205.1">
    <property type="nucleotide sequence ID" value="NZ_JACGXS010000004.1"/>
</dbReference>
<dbReference type="InterPro" id="IPR006972">
    <property type="entry name" value="BipB-like_C"/>
</dbReference>
<comment type="similarity">
    <text evidence="4">Belongs to the SctE/SipB/YopB family.</text>
</comment>
<dbReference type="Gene3D" id="1.20.120.330">
    <property type="entry name" value="Nucleotidyltransferases domain 2"/>
    <property type="match status" value="2"/>
</dbReference>
<evidence type="ECO:0000313" key="10">
    <source>
        <dbReference type="Proteomes" id="UP000547058"/>
    </source>
</evidence>
<dbReference type="EMBL" id="JACGXS010000004">
    <property type="protein sequence ID" value="MBA8682065.1"/>
    <property type="molecule type" value="Genomic_DNA"/>
</dbReference>
<keyword evidence="6" id="KW-0812">Transmembrane</keyword>
<dbReference type="Pfam" id="PF16535">
    <property type="entry name" value="T3SSipB"/>
    <property type="match status" value="1"/>
</dbReference>
<feature type="transmembrane region" description="Helical" evidence="6">
    <location>
        <begin position="357"/>
        <end position="374"/>
    </location>
</feature>
<feature type="domain" description="IpaB/BipB/SctE N-terminal" evidence="8">
    <location>
        <begin position="101"/>
        <end position="235"/>
    </location>
</feature>
<evidence type="ECO:0000256" key="1">
    <source>
        <dbReference type="ARBA" id="ARBA00004301"/>
    </source>
</evidence>
<feature type="transmembrane region" description="Helical" evidence="6">
    <location>
        <begin position="330"/>
        <end position="351"/>
    </location>
</feature>
<feature type="transmembrane region" description="Helical" evidence="6">
    <location>
        <begin position="457"/>
        <end position="478"/>
    </location>
</feature>
<accession>A0A7W3FMB7</accession>
<sequence>MPSVSIPSASIPLALRSNGRESTVHQAAGFGQVLSMDAIARLEAKVAAALASHAAAPGSTAEAQRGGERVALRQPDPAALRPGLEGSARQLTPEAMLIISAGQLMRTASEGGLEKMLQRLAGFRAQQAMRASQGERLAAALQAALADADAAEAALRGATGEAESAQASAEAARDEAARVQAELDAMDPDDPARAAKLVELAAARQQVRAAEGRLEQAAAKLVDAAHQLDAALQRVDQQRREADVFNGSQPQLRVDTREDISASARLQTLIAVLSRIMSDFSLDKLKNESEALMEQLRARQADNLERARKFEEEQQRARDAEKKTGCAGKILGWIKAAVATVASAVVLAIGVLTVNPILIAGGVLGLALSVDYMVQLATGFSVMGKLTEVIGGLISKALVAFGVDESTARMIGNIAATIVIMVAIIAASIAAGNISAATNGLGSVALLARQASEVMQVAAQVAGMAGMVTLGVGQLIVANIQIDMQKLLAAIEESVFGSEVLREMLDKLREAVASLDRGALDLMKQMGQVLAEDAATTRQVISHMRTA</sequence>
<keyword evidence="10" id="KW-1185">Reference proteome</keyword>
<comment type="subcellular location">
    <subcellularLocation>
        <location evidence="1">Host membrane</location>
        <topology evidence="1">Multi-pass membrane protein</topology>
    </subcellularLocation>
</comment>
<feature type="transmembrane region" description="Helical" evidence="6">
    <location>
        <begin position="414"/>
        <end position="437"/>
    </location>
</feature>
<keyword evidence="6" id="KW-0472">Membrane</keyword>
<feature type="domain" description="Translocator protein BipB-like C-terminal" evidence="7">
    <location>
        <begin position="270"/>
        <end position="456"/>
    </location>
</feature>
<evidence type="ECO:0000259" key="7">
    <source>
        <dbReference type="Pfam" id="PF04888"/>
    </source>
</evidence>
<reference evidence="9 10" key="1">
    <citation type="submission" date="2020-08" db="EMBL/GenBank/DDBJ databases">
        <title>Stenotrophomonas tumulicola JCM 30961.</title>
        <authorList>
            <person name="Deng Y."/>
        </authorList>
    </citation>
    <scope>NUCLEOTIDE SEQUENCE [LARGE SCALE GENOMIC DNA]</scope>
    <source>
        <strain evidence="9 10">JCM 30961</strain>
    </source>
</reference>
<evidence type="ECO:0000256" key="6">
    <source>
        <dbReference type="SAM" id="Phobius"/>
    </source>
</evidence>
<proteinExistence type="inferred from homology"/>
<evidence type="ECO:0000313" key="9">
    <source>
        <dbReference type="EMBL" id="MBA8682065.1"/>
    </source>
</evidence>
<keyword evidence="3" id="KW-0843">Virulence</keyword>
<protein>
    <submittedName>
        <fullName evidence="9">Type III secretion system translocon subunit SctE</fullName>
    </submittedName>
</protein>
<dbReference type="InterPro" id="IPR032391">
    <property type="entry name" value="IpaB/BipB/SctE_N"/>
</dbReference>
<dbReference type="Proteomes" id="UP000547058">
    <property type="component" value="Unassembled WGS sequence"/>
</dbReference>
<keyword evidence="5" id="KW-0175">Coiled coil</keyword>
<evidence type="ECO:0000259" key="8">
    <source>
        <dbReference type="Pfam" id="PF16535"/>
    </source>
</evidence>
<gene>
    <name evidence="9" type="primary">sctE</name>
    <name evidence="9" type="ORF">H4O11_09635</name>
</gene>
<dbReference type="AlphaFoldDB" id="A0A7W3FMB7"/>
<evidence type="ECO:0000256" key="3">
    <source>
        <dbReference type="ARBA" id="ARBA00023026"/>
    </source>
</evidence>
<organism evidence="9 10">
    <name type="scientific">Stenotrophomonas tumulicola</name>
    <dbReference type="NCBI Taxonomy" id="1685415"/>
    <lineage>
        <taxon>Bacteria</taxon>
        <taxon>Pseudomonadati</taxon>
        <taxon>Pseudomonadota</taxon>
        <taxon>Gammaproteobacteria</taxon>
        <taxon>Lysobacterales</taxon>
        <taxon>Lysobacteraceae</taxon>
        <taxon>Stenotrophomonas</taxon>
    </lineage>
</organism>
<evidence type="ECO:0000256" key="2">
    <source>
        <dbReference type="ARBA" id="ARBA00022870"/>
    </source>
</evidence>
<feature type="coiled-coil region" evidence="5">
    <location>
        <begin position="282"/>
        <end position="313"/>
    </location>
</feature>
<dbReference type="GO" id="GO:0033644">
    <property type="term" value="C:host cell membrane"/>
    <property type="evidence" value="ECO:0007669"/>
    <property type="project" value="UniProtKB-SubCell"/>
</dbReference>
<comment type="caution">
    <text evidence="9">The sequence shown here is derived from an EMBL/GenBank/DDBJ whole genome shotgun (WGS) entry which is preliminary data.</text>
</comment>
<evidence type="ECO:0000256" key="5">
    <source>
        <dbReference type="SAM" id="Coils"/>
    </source>
</evidence>
<dbReference type="Pfam" id="PF04888">
    <property type="entry name" value="SseC"/>
    <property type="match status" value="1"/>
</dbReference>